<proteinExistence type="predicted"/>
<keyword evidence="2" id="KW-1185">Reference proteome</keyword>
<dbReference type="EMBL" id="CM029038">
    <property type="protein sequence ID" value="KAG2652484.1"/>
    <property type="molecule type" value="Genomic_DNA"/>
</dbReference>
<protein>
    <submittedName>
        <fullName evidence="1">Uncharacterized protein</fullName>
    </submittedName>
</protein>
<sequence length="45" mass="5036">MTKGRKRRILELEGIIELVASSTTSPVAIEKGKLKKLKVVRSRNT</sequence>
<dbReference type="AlphaFoldDB" id="A0A8T0X569"/>
<evidence type="ECO:0000313" key="1">
    <source>
        <dbReference type="EMBL" id="KAG2652484.1"/>
    </source>
</evidence>
<dbReference type="Proteomes" id="UP000823388">
    <property type="component" value="Chromosome 1N"/>
</dbReference>
<reference evidence="1" key="1">
    <citation type="submission" date="2020-05" db="EMBL/GenBank/DDBJ databases">
        <title>WGS assembly of Panicum virgatum.</title>
        <authorList>
            <person name="Lovell J.T."/>
            <person name="Jenkins J."/>
            <person name="Shu S."/>
            <person name="Juenger T.E."/>
            <person name="Schmutz J."/>
        </authorList>
    </citation>
    <scope>NUCLEOTIDE SEQUENCE</scope>
    <source>
        <strain evidence="1">AP13</strain>
    </source>
</reference>
<accession>A0A8T0X569</accession>
<evidence type="ECO:0000313" key="2">
    <source>
        <dbReference type="Proteomes" id="UP000823388"/>
    </source>
</evidence>
<organism evidence="1 2">
    <name type="scientific">Panicum virgatum</name>
    <name type="common">Blackwell switchgrass</name>
    <dbReference type="NCBI Taxonomy" id="38727"/>
    <lineage>
        <taxon>Eukaryota</taxon>
        <taxon>Viridiplantae</taxon>
        <taxon>Streptophyta</taxon>
        <taxon>Embryophyta</taxon>
        <taxon>Tracheophyta</taxon>
        <taxon>Spermatophyta</taxon>
        <taxon>Magnoliopsida</taxon>
        <taxon>Liliopsida</taxon>
        <taxon>Poales</taxon>
        <taxon>Poaceae</taxon>
        <taxon>PACMAD clade</taxon>
        <taxon>Panicoideae</taxon>
        <taxon>Panicodae</taxon>
        <taxon>Paniceae</taxon>
        <taxon>Panicinae</taxon>
        <taxon>Panicum</taxon>
        <taxon>Panicum sect. Hiantes</taxon>
    </lineage>
</organism>
<comment type="caution">
    <text evidence="1">The sequence shown here is derived from an EMBL/GenBank/DDBJ whole genome shotgun (WGS) entry which is preliminary data.</text>
</comment>
<gene>
    <name evidence="1" type="ORF">PVAP13_1NG338619</name>
</gene>
<name>A0A8T0X569_PANVG</name>